<dbReference type="Pfam" id="PF13411">
    <property type="entry name" value="MerR_1"/>
    <property type="match status" value="1"/>
</dbReference>
<dbReference type="PROSITE" id="PS50937">
    <property type="entry name" value="HTH_MERR_2"/>
    <property type="match status" value="1"/>
</dbReference>
<dbReference type="Proteomes" id="UP000317303">
    <property type="component" value="Unassembled WGS sequence"/>
</dbReference>
<dbReference type="PANTHER" id="PTHR30204">
    <property type="entry name" value="REDOX-CYCLING DRUG-SENSING TRANSCRIPTIONAL ACTIVATOR SOXR"/>
    <property type="match status" value="1"/>
</dbReference>
<dbReference type="SUPFAM" id="SSF46955">
    <property type="entry name" value="Putative DNA-binding domain"/>
    <property type="match status" value="1"/>
</dbReference>
<evidence type="ECO:0000256" key="1">
    <source>
        <dbReference type="ARBA" id="ARBA00023125"/>
    </source>
</evidence>
<sequence length="104" mass="11707">MRYYEEQGLLEPSRLANGYRSYGEHDVEQVRRIRFLLAAGINTEMAREVLPCMVDDEGFLVPACADLVAEFEREETRIADRIAELESARTALAGIIAAAHTAHR</sequence>
<dbReference type="Gene3D" id="1.10.1660.10">
    <property type="match status" value="1"/>
</dbReference>
<keyword evidence="1 3" id="KW-0238">DNA-binding</keyword>
<keyword evidence="4" id="KW-1185">Reference proteome</keyword>
<dbReference type="InterPro" id="IPR000551">
    <property type="entry name" value="MerR-type_HTH_dom"/>
</dbReference>
<feature type="domain" description="HTH merR-type" evidence="2">
    <location>
        <begin position="1"/>
        <end position="52"/>
    </location>
</feature>
<dbReference type="InterPro" id="IPR009061">
    <property type="entry name" value="DNA-bd_dom_put_sf"/>
</dbReference>
<dbReference type="AlphaFoldDB" id="A0A660CGF0"/>
<reference evidence="3 4" key="1">
    <citation type="submission" date="2019-07" db="EMBL/GenBank/DDBJ databases">
        <title>R&amp;d 2014.</title>
        <authorList>
            <person name="Klenk H.-P."/>
        </authorList>
    </citation>
    <scope>NUCLEOTIDE SEQUENCE [LARGE SCALE GENOMIC DNA]</scope>
    <source>
        <strain evidence="3 4">DSM 43194</strain>
    </source>
</reference>
<dbReference type="InterPro" id="IPR047057">
    <property type="entry name" value="MerR_fam"/>
</dbReference>
<protein>
    <submittedName>
        <fullName evidence="3">DNA-binding transcriptional MerR regulator</fullName>
    </submittedName>
</protein>
<evidence type="ECO:0000313" key="3">
    <source>
        <dbReference type="EMBL" id="TWH19985.1"/>
    </source>
</evidence>
<dbReference type="GO" id="GO:0003700">
    <property type="term" value="F:DNA-binding transcription factor activity"/>
    <property type="evidence" value="ECO:0007669"/>
    <property type="project" value="InterPro"/>
</dbReference>
<name>A0A660CGF0_9PSEU</name>
<dbReference type="SMART" id="SM00422">
    <property type="entry name" value="HTH_MERR"/>
    <property type="match status" value="1"/>
</dbReference>
<evidence type="ECO:0000313" key="4">
    <source>
        <dbReference type="Proteomes" id="UP000317303"/>
    </source>
</evidence>
<dbReference type="EMBL" id="VLJV01000001">
    <property type="protein sequence ID" value="TWH19985.1"/>
    <property type="molecule type" value="Genomic_DNA"/>
</dbReference>
<proteinExistence type="predicted"/>
<evidence type="ECO:0000259" key="2">
    <source>
        <dbReference type="PROSITE" id="PS50937"/>
    </source>
</evidence>
<comment type="caution">
    <text evidence="3">The sequence shown here is derived from an EMBL/GenBank/DDBJ whole genome shotgun (WGS) entry which is preliminary data.</text>
</comment>
<dbReference type="PANTHER" id="PTHR30204:SF97">
    <property type="entry name" value="MERR FAMILY REGULATORY PROTEIN"/>
    <property type="match status" value="1"/>
</dbReference>
<gene>
    <name evidence="3" type="ORF">JD82_01823</name>
</gene>
<dbReference type="GO" id="GO:0003677">
    <property type="term" value="F:DNA binding"/>
    <property type="evidence" value="ECO:0007669"/>
    <property type="project" value="UniProtKB-KW"/>
</dbReference>
<accession>A0A660CGF0</accession>
<organism evidence="3 4">
    <name type="scientific">Prauserella rugosa</name>
    <dbReference type="NCBI Taxonomy" id="43354"/>
    <lineage>
        <taxon>Bacteria</taxon>
        <taxon>Bacillati</taxon>
        <taxon>Actinomycetota</taxon>
        <taxon>Actinomycetes</taxon>
        <taxon>Pseudonocardiales</taxon>
        <taxon>Pseudonocardiaceae</taxon>
        <taxon>Prauserella</taxon>
    </lineage>
</organism>